<evidence type="ECO:0000313" key="2">
    <source>
        <dbReference type="Proteomes" id="UP001162162"/>
    </source>
</evidence>
<proteinExistence type="predicted"/>
<dbReference type="AlphaFoldDB" id="A0AAV8XZY1"/>
<keyword evidence="2" id="KW-1185">Reference proteome</keyword>
<reference evidence="1" key="1">
    <citation type="journal article" date="2023" name="Insect Mol. Biol.">
        <title>Genome sequencing provides insights into the evolution of gene families encoding plant cell wall-degrading enzymes in longhorned beetles.</title>
        <authorList>
            <person name="Shin N.R."/>
            <person name="Okamura Y."/>
            <person name="Kirsch R."/>
            <person name="Pauchet Y."/>
        </authorList>
    </citation>
    <scope>NUCLEOTIDE SEQUENCE</scope>
    <source>
        <strain evidence="1">AMC_N1</strain>
    </source>
</reference>
<comment type="caution">
    <text evidence="1">The sequence shown here is derived from an EMBL/GenBank/DDBJ whole genome shotgun (WGS) entry which is preliminary data.</text>
</comment>
<gene>
    <name evidence="1" type="ORF">NQ318_015894</name>
</gene>
<dbReference type="Proteomes" id="UP001162162">
    <property type="component" value="Unassembled WGS sequence"/>
</dbReference>
<name>A0AAV8XZY1_9CUCU</name>
<protein>
    <submittedName>
        <fullName evidence="1">Uncharacterized protein</fullName>
    </submittedName>
</protein>
<evidence type="ECO:0000313" key="1">
    <source>
        <dbReference type="EMBL" id="KAJ8944686.1"/>
    </source>
</evidence>
<dbReference type="EMBL" id="JAPWTK010000243">
    <property type="protein sequence ID" value="KAJ8944686.1"/>
    <property type="molecule type" value="Genomic_DNA"/>
</dbReference>
<organism evidence="1 2">
    <name type="scientific">Aromia moschata</name>
    <dbReference type="NCBI Taxonomy" id="1265417"/>
    <lineage>
        <taxon>Eukaryota</taxon>
        <taxon>Metazoa</taxon>
        <taxon>Ecdysozoa</taxon>
        <taxon>Arthropoda</taxon>
        <taxon>Hexapoda</taxon>
        <taxon>Insecta</taxon>
        <taxon>Pterygota</taxon>
        <taxon>Neoptera</taxon>
        <taxon>Endopterygota</taxon>
        <taxon>Coleoptera</taxon>
        <taxon>Polyphaga</taxon>
        <taxon>Cucujiformia</taxon>
        <taxon>Chrysomeloidea</taxon>
        <taxon>Cerambycidae</taxon>
        <taxon>Cerambycinae</taxon>
        <taxon>Callichromatini</taxon>
        <taxon>Aromia</taxon>
    </lineage>
</organism>
<sequence length="170" mass="19762">MNSHDFLLTNKDITYEIRKEIKRLGRPIPDLIISKTGEENREIILRNFNSSVYDRFKWLCVLKQTKLFCFICLVMGGNRSAWTQEGVLGKASHIAVLKLQFVPFVCQCEYPQLAGVPVSSCAYDCLGFLYYEQNYHRAKYLLQHFKILSEFIHRTGLPIGLVSHHHDIRP</sequence>
<accession>A0AAV8XZY1</accession>